<proteinExistence type="predicted"/>
<evidence type="ECO:0000313" key="2">
    <source>
        <dbReference type="EMBL" id="CAF1159836.1"/>
    </source>
</evidence>
<evidence type="ECO:0000313" key="3">
    <source>
        <dbReference type="EMBL" id="CAF3665006.1"/>
    </source>
</evidence>
<protein>
    <recommendedName>
        <fullName evidence="1">MULE transposase domain-containing protein</fullName>
    </recommendedName>
</protein>
<dbReference type="EMBL" id="CAJOBE010000605">
    <property type="protein sequence ID" value="CAF3665006.1"/>
    <property type="molecule type" value="Genomic_DNA"/>
</dbReference>
<accession>A0A814TD95</accession>
<dbReference type="EMBL" id="CAJNOU010001149">
    <property type="protein sequence ID" value="CAF1159836.1"/>
    <property type="molecule type" value="Genomic_DNA"/>
</dbReference>
<dbReference type="AlphaFoldDB" id="A0A814TD95"/>
<gene>
    <name evidence="3" type="ORF">FNK824_LOCUS6806</name>
    <name evidence="2" type="ORF">SEV965_LOCUS18912</name>
</gene>
<evidence type="ECO:0000259" key="1">
    <source>
        <dbReference type="Pfam" id="PF10551"/>
    </source>
</evidence>
<dbReference type="Proteomes" id="UP000663874">
    <property type="component" value="Unassembled WGS sequence"/>
</dbReference>
<reference evidence="2" key="1">
    <citation type="submission" date="2021-02" db="EMBL/GenBank/DDBJ databases">
        <authorList>
            <person name="Nowell W R."/>
        </authorList>
    </citation>
    <scope>NUCLEOTIDE SEQUENCE</scope>
</reference>
<name>A0A814TD95_9BILA</name>
<feature type="domain" description="MULE transposase" evidence="1">
    <location>
        <begin position="212"/>
        <end position="310"/>
    </location>
</feature>
<comment type="caution">
    <text evidence="2">The sequence shown here is derived from an EMBL/GenBank/DDBJ whole genome shotgun (WGS) entry which is preliminary data.</text>
</comment>
<organism evidence="2 4">
    <name type="scientific">Rotaria sordida</name>
    <dbReference type="NCBI Taxonomy" id="392033"/>
    <lineage>
        <taxon>Eukaryota</taxon>
        <taxon>Metazoa</taxon>
        <taxon>Spiralia</taxon>
        <taxon>Gnathifera</taxon>
        <taxon>Rotifera</taxon>
        <taxon>Eurotatoria</taxon>
        <taxon>Bdelloidea</taxon>
        <taxon>Philodinida</taxon>
        <taxon>Philodinidae</taxon>
        <taxon>Rotaria</taxon>
    </lineage>
</organism>
<evidence type="ECO:0000313" key="4">
    <source>
        <dbReference type="Proteomes" id="UP000663889"/>
    </source>
</evidence>
<dbReference type="InterPro" id="IPR018289">
    <property type="entry name" value="MULE_transposase_dom"/>
</dbReference>
<dbReference type="Pfam" id="PF10551">
    <property type="entry name" value="MULE"/>
    <property type="match status" value="1"/>
</dbReference>
<sequence>MRNTKRKKRTKCWIKEAVFDNAVKAEVSLGNTWSKHYTNYSDIGRKVYYRCRKSKLRGPQCSAGIYLLYHAESDQVSIYKTETDHDHHERKVRGIDENVNKCIEDLFNDGITKPKQIIRALQTRNFELPSYVQIKNFLVQYKKTKFGSYIVSLGESEQWCKQNINISTDENKYFVVSYKIMYNDEEDVDGNKFRVFLSTVRLLNIASISSHIHADATYKLIWQGFPALIIGATDLKKVFHPFGLAICSNEKTKDFKFIFNSIQIGLEKIKKDLLKPSALVSDAADSIKNGFKNVFKDEYNQIMCWSHMKMKVQNRICHIDDKAIADEMMNDIEMLQLSNSSTVFELALTLFMKKEPHVRSRFLVIASNIINNWSIERDPSSTNAKVFPKEPTICLNL</sequence>
<dbReference type="Proteomes" id="UP000663889">
    <property type="component" value="Unassembled WGS sequence"/>
</dbReference>